<dbReference type="Pfam" id="PF00300">
    <property type="entry name" value="His_Phos_1"/>
    <property type="match status" value="1"/>
</dbReference>
<dbReference type="GO" id="GO:0016787">
    <property type="term" value="F:hydrolase activity"/>
    <property type="evidence" value="ECO:0007669"/>
    <property type="project" value="UniProtKB-KW"/>
</dbReference>
<reference evidence="3" key="1">
    <citation type="submission" date="2015-09" db="EMBL/GenBank/DDBJ databases">
        <authorList>
            <person name="Rodrigo-Torres Lidia"/>
            <person name="Arahal R.David."/>
        </authorList>
    </citation>
    <scope>NUCLEOTIDE SEQUENCE [LARGE SCALE GENOMIC DNA]</scope>
    <source>
        <strain evidence="3">CECT 7735</strain>
    </source>
</reference>
<proteinExistence type="predicted"/>
<dbReference type="EMBL" id="CYTW01000003">
    <property type="protein sequence ID" value="CUK04786.1"/>
    <property type="molecule type" value="Genomic_DNA"/>
</dbReference>
<dbReference type="PANTHER" id="PTHR47623">
    <property type="entry name" value="OS09G0287300 PROTEIN"/>
    <property type="match status" value="1"/>
</dbReference>
<dbReference type="EC" id="3.1.3.-" evidence="2"/>
<dbReference type="AlphaFoldDB" id="A0A0P1IC74"/>
<sequence>MALKLILVRHAKSSWKNLEQADHERPLNKRGCASAEALGTWLRKQKMQPDQVLCSSAVRAQQTYELMGFALDAEVKEGLYHASADVMLRHLQGATGQKVMLVSHNPGISEFAERLARSLPSHDGFLDYPTGATTVFKFKTDTWDDLKFGSGKVKKFVVPRELV</sequence>
<name>A0A0P1IC74_9RHOB</name>
<dbReference type="STRING" id="1715693.PH7735_02824"/>
<feature type="binding site" evidence="1">
    <location>
        <position position="59"/>
    </location>
    <ligand>
        <name>substrate</name>
    </ligand>
</feature>
<protein>
    <submittedName>
        <fullName evidence="2">Phosphohistidine phosphatase SixA</fullName>
        <ecNumber evidence="2">3.1.3.-</ecNumber>
    </submittedName>
</protein>
<dbReference type="SMART" id="SM00855">
    <property type="entry name" value="PGAM"/>
    <property type="match status" value="1"/>
</dbReference>
<dbReference type="InterPro" id="IPR013078">
    <property type="entry name" value="His_Pase_superF_clade-1"/>
</dbReference>
<organism evidence="2 3">
    <name type="scientific">Shimia thalassica</name>
    <dbReference type="NCBI Taxonomy" id="1715693"/>
    <lineage>
        <taxon>Bacteria</taxon>
        <taxon>Pseudomonadati</taxon>
        <taxon>Pseudomonadota</taxon>
        <taxon>Alphaproteobacteria</taxon>
        <taxon>Rhodobacterales</taxon>
        <taxon>Roseobacteraceae</taxon>
    </lineage>
</organism>
<dbReference type="GeneID" id="83881831"/>
<dbReference type="Proteomes" id="UP000051870">
    <property type="component" value="Unassembled WGS sequence"/>
</dbReference>
<dbReference type="RefSeq" id="WP_058312002.1">
    <property type="nucleotide sequence ID" value="NZ_CYTW01000003.1"/>
</dbReference>
<evidence type="ECO:0000256" key="1">
    <source>
        <dbReference type="PIRSR" id="PIRSR613078-2"/>
    </source>
</evidence>
<dbReference type="CDD" id="cd07067">
    <property type="entry name" value="HP_PGM_like"/>
    <property type="match status" value="1"/>
</dbReference>
<evidence type="ECO:0000313" key="2">
    <source>
        <dbReference type="EMBL" id="CUK04786.1"/>
    </source>
</evidence>
<keyword evidence="2" id="KW-0378">Hydrolase</keyword>
<keyword evidence="3" id="KW-1185">Reference proteome</keyword>
<accession>A0A0P1IC74</accession>
<dbReference type="SUPFAM" id="SSF53254">
    <property type="entry name" value="Phosphoglycerate mutase-like"/>
    <property type="match status" value="1"/>
</dbReference>
<dbReference type="PANTHER" id="PTHR47623:SF1">
    <property type="entry name" value="OS09G0287300 PROTEIN"/>
    <property type="match status" value="1"/>
</dbReference>
<dbReference type="InterPro" id="IPR029033">
    <property type="entry name" value="His_PPase_superfam"/>
</dbReference>
<gene>
    <name evidence="2" type="primary">sixA</name>
    <name evidence="2" type="ORF">PH7735_02824</name>
</gene>
<dbReference type="Gene3D" id="3.40.50.1240">
    <property type="entry name" value="Phosphoglycerate mutase-like"/>
    <property type="match status" value="1"/>
</dbReference>
<evidence type="ECO:0000313" key="3">
    <source>
        <dbReference type="Proteomes" id="UP000051870"/>
    </source>
</evidence>